<sequence length="185" mass="20744">MIIELDDIKDQGLTLELSESFEQFSVLRELHDNGEALFVKPLDIQVKARRLDELVVVEGSVSTLVRLQCCRCLQDFEQALDVTFSVTFARELPSLEDEQQQDSEIELQAEDLGLIAFEGDEIDLTESIQEQLVMALPVKPLCRTTCKGLCSQCGADLNEGACDCHEQVMDGKFAALKNFKVKKKD</sequence>
<gene>
    <name evidence="1" type="ordered locus">Pcar_1433</name>
</gene>
<protein>
    <recommendedName>
        <fullName evidence="3">DUF177 domain-containing protein</fullName>
    </recommendedName>
</protein>
<dbReference type="EMBL" id="CP000142">
    <property type="protein sequence ID" value="ABA88679.1"/>
    <property type="molecule type" value="Genomic_DNA"/>
</dbReference>
<dbReference type="PANTHER" id="PTHR34374:SF1">
    <property type="entry name" value="LARGE RIBOSOMAL RNA SUBUNIT ACCUMULATION PROTEIN YCED HOMOLOG 1, CHLOROPLASTIC"/>
    <property type="match status" value="1"/>
</dbReference>
<accession>Q3A4M8</accession>
<reference evidence="1 2" key="2">
    <citation type="journal article" date="2012" name="BMC Genomics">
        <title>The genome of Pelobacter carbinolicus reveals surprising metabolic capabilities and physiological features.</title>
        <authorList>
            <person name="Aklujkar M."/>
            <person name="Haveman S.A."/>
            <person name="Didonato R.Jr."/>
            <person name="Chertkov O."/>
            <person name="Han C.S."/>
            <person name="Land M.L."/>
            <person name="Brown P."/>
            <person name="Lovley D.R."/>
        </authorList>
    </citation>
    <scope>NUCLEOTIDE SEQUENCE [LARGE SCALE GENOMIC DNA]</scope>
    <source>
        <strain evidence="2">DSM 2380 / NBRC 103641 / GraBd1</strain>
    </source>
</reference>
<name>Q3A4M8_SYNC1</name>
<dbReference type="InterPro" id="IPR003772">
    <property type="entry name" value="YceD"/>
</dbReference>
<organism evidence="1 2">
    <name type="scientific">Syntrophotalea carbinolica (strain DSM 2380 / NBRC 103641 / GraBd1)</name>
    <name type="common">Pelobacter carbinolicus</name>
    <dbReference type="NCBI Taxonomy" id="338963"/>
    <lineage>
        <taxon>Bacteria</taxon>
        <taxon>Pseudomonadati</taxon>
        <taxon>Thermodesulfobacteriota</taxon>
        <taxon>Desulfuromonadia</taxon>
        <taxon>Desulfuromonadales</taxon>
        <taxon>Syntrophotaleaceae</taxon>
        <taxon>Syntrophotalea</taxon>
    </lineage>
</organism>
<dbReference type="HOGENOM" id="CLU_100236_1_0_7"/>
<dbReference type="Pfam" id="PF02620">
    <property type="entry name" value="YceD"/>
    <property type="match status" value="1"/>
</dbReference>
<keyword evidence="2" id="KW-1185">Reference proteome</keyword>
<dbReference type="AlphaFoldDB" id="Q3A4M8"/>
<dbReference type="RefSeq" id="WP_011341162.1">
    <property type="nucleotide sequence ID" value="NC_007498.2"/>
</dbReference>
<reference evidence="2" key="1">
    <citation type="submission" date="2005-10" db="EMBL/GenBank/DDBJ databases">
        <title>Complete sequence of Pelobacter carbinolicus DSM 2380.</title>
        <authorList>
            <person name="Copeland A."/>
            <person name="Lucas S."/>
            <person name="Lapidus A."/>
            <person name="Barry K."/>
            <person name="Detter J.C."/>
            <person name="Glavina T."/>
            <person name="Hammon N."/>
            <person name="Israni S."/>
            <person name="Pitluck S."/>
            <person name="Chertkov O."/>
            <person name="Schmutz J."/>
            <person name="Larimer F."/>
            <person name="Land M."/>
            <person name="Kyrpides N."/>
            <person name="Ivanova N."/>
            <person name="Richardson P."/>
        </authorList>
    </citation>
    <scope>NUCLEOTIDE SEQUENCE [LARGE SCALE GENOMIC DNA]</scope>
    <source>
        <strain evidence="2">DSM 2380 / NBRC 103641 / GraBd1</strain>
    </source>
</reference>
<evidence type="ECO:0000313" key="2">
    <source>
        <dbReference type="Proteomes" id="UP000002534"/>
    </source>
</evidence>
<dbReference type="eggNOG" id="COG1399">
    <property type="taxonomic scope" value="Bacteria"/>
</dbReference>
<dbReference type="KEGG" id="pca:Pcar_1433"/>
<dbReference type="PANTHER" id="PTHR34374">
    <property type="entry name" value="LARGE RIBOSOMAL RNA SUBUNIT ACCUMULATION PROTEIN YCED HOMOLOG 1, CHLOROPLASTIC"/>
    <property type="match status" value="1"/>
</dbReference>
<proteinExistence type="predicted"/>
<dbReference type="STRING" id="338963.Pcar_1433"/>
<evidence type="ECO:0008006" key="3">
    <source>
        <dbReference type="Google" id="ProtNLM"/>
    </source>
</evidence>
<dbReference type="Proteomes" id="UP000002534">
    <property type="component" value="Chromosome"/>
</dbReference>
<evidence type="ECO:0000313" key="1">
    <source>
        <dbReference type="EMBL" id="ABA88679.1"/>
    </source>
</evidence>